<evidence type="ECO:0000313" key="4">
    <source>
        <dbReference type="EMBL" id="MEO1770398.1"/>
    </source>
</evidence>
<feature type="compositionally biased region" description="Basic and acidic residues" evidence="1">
    <location>
        <begin position="72"/>
        <end position="85"/>
    </location>
</feature>
<dbReference type="Proteomes" id="UP000664357">
    <property type="component" value="Unassembled WGS sequence"/>
</dbReference>
<feature type="domain" description="WxL" evidence="3">
    <location>
        <begin position="1138"/>
        <end position="1295"/>
    </location>
</feature>
<evidence type="ECO:0000259" key="3">
    <source>
        <dbReference type="Pfam" id="PF13731"/>
    </source>
</evidence>
<dbReference type="InterPro" id="IPR027994">
    <property type="entry name" value="WxL_dom"/>
</dbReference>
<name>A0ABV0ERX4_9ENTE</name>
<feature type="signal peptide" evidence="2">
    <location>
        <begin position="1"/>
        <end position="26"/>
    </location>
</feature>
<evidence type="ECO:0000256" key="2">
    <source>
        <dbReference type="SAM" id="SignalP"/>
    </source>
</evidence>
<dbReference type="RefSeq" id="WP_207703161.1">
    <property type="nucleotide sequence ID" value="NZ_JAFREL020000002.1"/>
</dbReference>
<keyword evidence="5" id="KW-1185">Reference proteome</keyword>
<keyword evidence="2" id="KW-0732">Signal</keyword>
<protein>
    <recommendedName>
        <fullName evidence="3">WxL domain-containing protein</fullName>
    </recommendedName>
</protein>
<comment type="caution">
    <text evidence="4">The sequence shown here is derived from an EMBL/GenBank/DDBJ whole genome shotgun (WGS) entry which is preliminary data.</text>
</comment>
<evidence type="ECO:0000313" key="5">
    <source>
        <dbReference type="Proteomes" id="UP000664357"/>
    </source>
</evidence>
<dbReference type="Pfam" id="PF13731">
    <property type="entry name" value="WxL"/>
    <property type="match status" value="1"/>
</dbReference>
<dbReference type="EMBL" id="JAFREL020000002">
    <property type="protein sequence ID" value="MEO1770398.1"/>
    <property type="molecule type" value="Genomic_DNA"/>
</dbReference>
<gene>
    <name evidence="4" type="ORF">JZO67_002350</name>
</gene>
<proteinExistence type="predicted"/>
<sequence>MRKFSLLLGTFLILIPSITNLGVAWADEAINDTSLSSKIEQKDPLSNTLEEAKISPSSTDEDSTTEETTESSNKKERPQPEKQETFDTSGSSEVDIGKIARSSRVSTEDEVGPVNFANITDTSVGLYGNYAIDSKELIGAAAYYKKYSKELEANSDKGPGSLEGGNGWEKIDLNLYHSPNGIYYLGQINDLEIDTSYSVIIVFLLSDGQKILRAGKETTTSIFWDFTDPYLTVKGTPWITMSEIPRFTTKKAKVGAASFTSITDTTAALSGNYEIDQSLINTAYAYYKTGISDANSSVGSNSDHGPMTQAGGNGWEKVDLSVSDDGTGKSGTYNGEIEGLEPSNNYSLIVVFVLSNGTTILRAGGEGKESVKWDYNNVMYPWLTYEGTPWIAGATIPFFTTKEISISGMNFSEITDGSAFVNGSYSGLKKKDGIAAAYYKTGLKEAGSDKGPVSANGGNGWTKVNLELIGNENGGNYTAHLTDLSPSITYSVIVVIEFNNGIYLRAGDQSTESVKWNFTDPYLTCKGTSWITGPEIPNFTTEEGQIGSVSFSDITSNSARIIGNYHYEKNIVKQAAAYYIKGYSKNTTNASIYGPDNLTGGNGWTRVDLKLNKNEHGGTYEAVLTGLEKQTDYSVIIIFTLKDGSKVLRAGNENTDSLNWDYNKYVAVKGIAYIPPKDIPYFVTSGLFVSNTTFSEIKLTSAKIIGSYDLYGENDLVENAVAYYKKGLSKSYQPDAGPKTKNGGNGWTKVALTLTKSDTGGTYEATISDLNKNTDYSVIIVFKLKDGTTILRAGGPDTGSVSWDYNWAYLTVKNRVAVLGHEIPYFKTGNYDNSFLELGPTTSKTTFNSAIISGRYKSGAANQFNKKILLRYKEQIESNWSSVILNSKDLSGNSYQKELNNLKKDTIYQYYVTVLDEYNNELVQSPSATFQTKDFFIQPRFETTYRSNDQLDLELGYDGDKSIIESAVLSYRKKGASGPWRNRPMKIDDGKITFSSKEFSVGTHYQAFTTITTKDGQIHKMKPDELFTYDVTVLAPLISTTTDSSATFVVDYNHFIGHRAPIAAKNHFRKRQSNGGGTWQNFDQSVPDASSGNFTFTLKNLEEYTLYETYSTVYFENGEKQDSPIRMFSTVQVLDNLLALRTVPDLLDFGNELKPSNILETYRLTETAKHFTPLVFQDTRISSTGWELRGALTELKSSSGNKLEGARISFEGELKKNNEEEISPDGFYGEVHKQQSMNADGTPNILAKASPTLASSGVFVYYIDPESVNMIIPGNSEKETQDYSGQLQWTLENVP</sequence>
<accession>A0ABV0ERX4</accession>
<organism evidence="4 5">
    <name type="scientific">Candidatus Enterococcus ferrettii</name>
    <dbReference type="NCBI Taxonomy" id="2815324"/>
    <lineage>
        <taxon>Bacteria</taxon>
        <taxon>Bacillati</taxon>
        <taxon>Bacillota</taxon>
        <taxon>Bacilli</taxon>
        <taxon>Lactobacillales</taxon>
        <taxon>Enterococcaceae</taxon>
        <taxon>Enterococcus</taxon>
    </lineage>
</organism>
<evidence type="ECO:0000256" key="1">
    <source>
        <dbReference type="SAM" id="MobiDB-lite"/>
    </source>
</evidence>
<reference evidence="4 5" key="1">
    <citation type="submission" date="2024-02" db="EMBL/GenBank/DDBJ databases">
        <title>The Genome Sequence of Enterococcus sp. DIV0159.</title>
        <authorList>
            <person name="Earl A."/>
            <person name="Manson A."/>
            <person name="Gilmore M."/>
            <person name="Sanders J."/>
            <person name="Shea T."/>
            <person name="Howe W."/>
            <person name="Livny J."/>
            <person name="Cuomo C."/>
            <person name="Neafsey D."/>
            <person name="Birren B."/>
        </authorList>
    </citation>
    <scope>NUCLEOTIDE SEQUENCE [LARGE SCALE GENOMIC DNA]</scope>
    <source>
        <strain evidence="4 5">665A</strain>
    </source>
</reference>
<feature type="compositionally biased region" description="Acidic residues" evidence="1">
    <location>
        <begin position="59"/>
        <end position="69"/>
    </location>
</feature>
<feature type="chain" id="PRO_5047300358" description="WxL domain-containing protein" evidence="2">
    <location>
        <begin position="27"/>
        <end position="1295"/>
    </location>
</feature>
<feature type="region of interest" description="Disordered" evidence="1">
    <location>
        <begin position="41"/>
        <end position="93"/>
    </location>
</feature>